<keyword evidence="3" id="KW-0238">DNA-binding</keyword>
<feature type="compositionally biased region" description="Polar residues" evidence="6">
    <location>
        <begin position="239"/>
        <end position="256"/>
    </location>
</feature>
<dbReference type="InterPro" id="IPR036576">
    <property type="entry name" value="WRKY_dom_sf"/>
</dbReference>
<dbReference type="EMBL" id="QGNW01001422">
    <property type="protein sequence ID" value="RVW41921.1"/>
    <property type="molecule type" value="Genomic_DNA"/>
</dbReference>
<evidence type="ECO:0000256" key="5">
    <source>
        <dbReference type="ARBA" id="ARBA00023242"/>
    </source>
</evidence>
<keyword evidence="2" id="KW-0805">Transcription regulation</keyword>
<dbReference type="Pfam" id="PF03106">
    <property type="entry name" value="WRKY"/>
    <property type="match status" value="1"/>
</dbReference>
<dbReference type="Proteomes" id="UP000288805">
    <property type="component" value="Unassembled WGS sequence"/>
</dbReference>
<dbReference type="GO" id="GO:0003700">
    <property type="term" value="F:DNA-binding transcription factor activity"/>
    <property type="evidence" value="ECO:0007669"/>
    <property type="project" value="InterPro"/>
</dbReference>
<feature type="compositionally biased region" description="Acidic residues" evidence="6">
    <location>
        <begin position="260"/>
        <end position="279"/>
    </location>
</feature>
<evidence type="ECO:0000256" key="1">
    <source>
        <dbReference type="ARBA" id="ARBA00004123"/>
    </source>
</evidence>
<dbReference type="PROSITE" id="PS50811">
    <property type="entry name" value="WRKY"/>
    <property type="match status" value="1"/>
</dbReference>
<dbReference type="GO" id="GO:0043565">
    <property type="term" value="F:sequence-specific DNA binding"/>
    <property type="evidence" value="ECO:0007669"/>
    <property type="project" value="InterPro"/>
</dbReference>
<protein>
    <submittedName>
        <fullName evidence="8">Putative WRKY transcription factor 27</fullName>
    </submittedName>
</protein>
<evidence type="ECO:0000256" key="3">
    <source>
        <dbReference type="ARBA" id="ARBA00023125"/>
    </source>
</evidence>
<gene>
    <name evidence="8" type="primary">WRKY27_0</name>
    <name evidence="8" type="ORF">CK203_081545</name>
</gene>
<dbReference type="GO" id="GO:0005634">
    <property type="term" value="C:nucleus"/>
    <property type="evidence" value="ECO:0007669"/>
    <property type="project" value="UniProtKB-SubCell"/>
</dbReference>
<dbReference type="SMART" id="SM00774">
    <property type="entry name" value="WRKY"/>
    <property type="match status" value="1"/>
</dbReference>
<dbReference type="PANTHER" id="PTHR32096:SF80">
    <property type="entry name" value="WRKY TRANSCRIPTION FACTOR 27-RELATED"/>
    <property type="match status" value="1"/>
</dbReference>
<comment type="caution">
    <text evidence="8">The sequence shown here is derived from an EMBL/GenBank/DDBJ whole genome shotgun (WGS) entry which is preliminary data.</text>
</comment>
<feature type="domain" description="WRKY" evidence="7">
    <location>
        <begin position="166"/>
        <end position="232"/>
    </location>
</feature>
<accession>A0A438E2H5</accession>
<dbReference type="SUPFAM" id="SSF118290">
    <property type="entry name" value="WRKY DNA-binding domain"/>
    <property type="match status" value="1"/>
</dbReference>
<name>A0A438E2H5_VITVI</name>
<keyword evidence="4" id="KW-0804">Transcription</keyword>
<feature type="region of interest" description="Disordered" evidence="6">
    <location>
        <begin position="229"/>
        <end position="313"/>
    </location>
</feature>
<feature type="compositionally biased region" description="Low complexity" evidence="6">
    <location>
        <begin position="127"/>
        <end position="143"/>
    </location>
</feature>
<dbReference type="PANTHER" id="PTHR32096">
    <property type="entry name" value="WRKY TRANSCRIPTION FACTOR 30-RELATED-RELATED"/>
    <property type="match status" value="1"/>
</dbReference>
<dbReference type="InterPro" id="IPR044810">
    <property type="entry name" value="WRKY_plant"/>
</dbReference>
<organism evidence="8 9">
    <name type="scientific">Vitis vinifera</name>
    <name type="common">Grape</name>
    <dbReference type="NCBI Taxonomy" id="29760"/>
    <lineage>
        <taxon>Eukaryota</taxon>
        <taxon>Viridiplantae</taxon>
        <taxon>Streptophyta</taxon>
        <taxon>Embryophyta</taxon>
        <taxon>Tracheophyta</taxon>
        <taxon>Spermatophyta</taxon>
        <taxon>Magnoliopsida</taxon>
        <taxon>eudicotyledons</taxon>
        <taxon>Gunneridae</taxon>
        <taxon>Pentapetalae</taxon>
        <taxon>rosids</taxon>
        <taxon>Vitales</taxon>
        <taxon>Vitaceae</taxon>
        <taxon>Viteae</taxon>
        <taxon>Vitis</taxon>
    </lineage>
</organism>
<evidence type="ECO:0000313" key="8">
    <source>
        <dbReference type="EMBL" id="RVW41921.1"/>
    </source>
</evidence>
<proteinExistence type="predicted"/>
<evidence type="ECO:0000313" key="9">
    <source>
        <dbReference type="Proteomes" id="UP000288805"/>
    </source>
</evidence>
<dbReference type="Gene3D" id="2.20.25.80">
    <property type="entry name" value="WRKY domain"/>
    <property type="match status" value="1"/>
</dbReference>
<reference evidence="8 9" key="1">
    <citation type="journal article" date="2018" name="PLoS Genet.">
        <title>Population sequencing reveals clonal diversity and ancestral inbreeding in the grapevine cultivar Chardonnay.</title>
        <authorList>
            <person name="Roach M.J."/>
            <person name="Johnson D.L."/>
            <person name="Bohlmann J."/>
            <person name="van Vuuren H.J."/>
            <person name="Jones S.J."/>
            <person name="Pretorius I.S."/>
            <person name="Schmidt S.A."/>
            <person name="Borneman A.R."/>
        </authorList>
    </citation>
    <scope>NUCLEOTIDE SEQUENCE [LARGE SCALE GENOMIC DNA]</scope>
    <source>
        <strain evidence="9">cv. Chardonnay</strain>
        <tissue evidence="8">Leaf</tissue>
    </source>
</reference>
<sequence length="313" mass="34338">MSNDWDLSAIVRSCSSSAGHKVIARNTLEESFLHPDEFAIDLSPPPFPVLIDPKNELDDPFDELSHVYKPFYRRVQPTTAAAAAIVATPVAADSTIGGSEKKRRRKEVQQRTNAATPIVDAPAIPINAAVQPEAPQQQQQNENDGVGSQAPRGRRRKQPRLVMKMNAESLSTDSWSWRKYGQKPIQGSITPRSYYRCSSFKGCAARKQVDLSEEEPDVYIVTYIGDHTHRRPGGWRSDVGTTEKVSASPTSDNTPKPDTEDNNEDTEPWCEAQEDDDDTVMAMHALDSTGSASTSSQPQSPPKNSVSTAGESV</sequence>
<keyword evidence="5" id="KW-0539">Nucleus</keyword>
<evidence type="ECO:0000256" key="6">
    <source>
        <dbReference type="SAM" id="MobiDB-lite"/>
    </source>
</evidence>
<dbReference type="InterPro" id="IPR003657">
    <property type="entry name" value="WRKY_dom"/>
</dbReference>
<evidence type="ECO:0000256" key="4">
    <source>
        <dbReference type="ARBA" id="ARBA00023163"/>
    </source>
</evidence>
<evidence type="ECO:0000259" key="7">
    <source>
        <dbReference type="PROSITE" id="PS50811"/>
    </source>
</evidence>
<comment type="subcellular location">
    <subcellularLocation>
        <location evidence="1">Nucleus</location>
    </subcellularLocation>
</comment>
<feature type="compositionally biased region" description="Low complexity" evidence="6">
    <location>
        <begin position="288"/>
        <end position="307"/>
    </location>
</feature>
<feature type="region of interest" description="Disordered" evidence="6">
    <location>
        <begin position="92"/>
        <end position="160"/>
    </location>
</feature>
<dbReference type="AlphaFoldDB" id="A0A438E2H5"/>
<evidence type="ECO:0000256" key="2">
    <source>
        <dbReference type="ARBA" id="ARBA00023015"/>
    </source>
</evidence>